<evidence type="ECO:0000313" key="5">
    <source>
        <dbReference type="EMBL" id="MDL0088251.1"/>
    </source>
</evidence>
<sequence>MNKKLILTSLMGILISGCFYQTPKIPSQKIDTNGSILSDLNATQEVKEAPKFIKDFSALDKYLGKNAGKDCSGFVFLANKEYENFFFEPEDVSKNYDKKGRRSKAIYNLFKRNDKISQNFAKSGDLIFFANTLGRGAQSNKDKENITHVGIITQVFKSGRVEFIHNLNGVIKKGYMNLGEKNRHKKDGKVQNSYIIKCKKGVSNCLTSQRFAGFGEVW</sequence>
<evidence type="ECO:0000313" key="6">
    <source>
        <dbReference type="Proteomes" id="UP001173801"/>
    </source>
</evidence>
<keyword evidence="3" id="KW-0788">Thiol protease</keyword>
<keyword evidence="2" id="KW-0378">Hydrolase</keyword>
<organism evidence="5 6">
    <name type="scientific">Campylobacter gastrosuis</name>
    <dbReference type="NCBI Taxonomy" id="2974576"/>
    <lineage>
        <taxon>Bacteria</taxon>
        <taxon>Pseudomonadati</taxon>
        <taxon>Campylobacterota</taxon>
        <taxon>Epsilonproteobacteria</taxon>
        <taxon>Campylobacterales</taxon>
        <taxon>Campylobacteraceae</taxon>
        <taxon>Campylobacter</taxon>
    </lineage>
</organism>
<dbReference type="Pfam" id="PF00877">
    <property type="entry name" value="NLPC_P60"/>
    <property type="match status" value="1"/>
</dbReference>
<feature type="domain" description="NlpC/P60" evidence="4">
    <location>
        <begin position="66"/>
        <end position="170"/>
    </location>
</feature>
<comment type="caution">
    <text evidence="5">The sequence shown here is derived from an EMBL/GenBank/DDBJ whole genome shotgun (WGS) entry which is preliminary data.</text>
</comment>
<evidence type="ECO:0000256" key="1">
    <source>
        <dbReference type="ARBA" id="ARBA00022670"/>
    </source>
</evidence>
<reference evidence="5" key="2">
    <citation type="journal article" date="2023" name="Microorganisms">
        <title>Isolation and Genomic Characteristics of Cat-Borne Campylobacter felis sp. nov. and Sheep-Borne Campylobacter ovis sp. nov.</title>
        <authorList>
            <person name="Wang H."/>
            <person name="Li Y."/>
            <person name="Gu Y."/>
            <person name="Zhou G."/>
            <person name="Chen X."/>
            <person name="Zhang X."/>
            <person name="Shao Z."/>
            <person name="Zhang J."/>
            <person name="Zhang M."/>
        </authorList>
    </citation>
    <scope>NUCLEOTIDE SEQUENCE</scope>
    <source>
        <strain evidence="5">PS10</strain>
    </source>
</reference>
<dbReference type="PROSITE" id="PS51257">
    <property type="entry name" value="PROKAR_LIPOPROTEIN"/>
    <property type="match status" value="1"/>
</dbReference>
<dbReference type="Gene3D" id="3.90.1720.10">
    <property type="entry name" value="endopeptidase domain like (from Nostoc punctiforme)"/>
    <property type="match status" value="1"/>
</dbReference>
<proteinExistence type="predicted"/>
<dbReference type="InterPro" id="IPR000064">
    <property type="entry name" value="NLP_P60_dom"/>
</dbReference>
<dbReference type="RefSeq" id="WP_284936903.1">
    <property type="nucleotide sequence ID" value="NZ_JANURM010000002.1"/>
</dbReference>
<evidence type="ECO:0000259" key="4">
    <source>
        <dbReference type="Pfam" id="PF00877"/>
    </source>
</evidence>
<gene>
    <name evidence="5" type="ORF">NYG85_02520</name>
</gene>
<reference evidence="5" key="1">
    <citation type="submission" date="2022-08" db="EMBL/GenBank/DDBJ databases">
        <authorList>
            <person name="Wang H."/>
        </authorList>
    </citation>
    <scope>NUCLEOTIDE SEQUENCE</scope>
    <source>
        <strain evidence="5">PS10</strain>
    </source>
</reference>
<keyword evidence="6" id="KW-1185">Reference proteome</keyword>
<evidence type="ECO:0000256" key="2">
    <source>
        <dbReference type="ARBA" id="ARBA00022801"/>
    </source>
</evidence>
<keyword evidence="1" id="KW-0645">Protease</keyword>
<name>A0ABT7HMV5_9BACT</name>
<evidence type="ECO:0000256" key="3">
    <source>
        <dbReference type="ARBA" id="ARBA00022807"/>
    </source>
</evidence>
<dbReference type="Proteomes" id="UP001173801">
    <property type="component" value="Unassembled WGS sequence"/>
</dbReference>
<accession>A0ABT7HMV5</accession>
<protein>
    <submittedName>
        <fullName evidence="5">NlpC/P60 family protein</fullName>
    </submittedName>
</protein>
<dbReference type="EMBL" id="JANURM010000002">
    <property type="protein sequence ID" value="MDL0088251.1"/>
    <property type="molecule type" value="Genomic_DNA"/>
</dbReference>